<dbReference type="InterPro" id="IPR000462">
    <property type="entry name" value="CDP-OH_P_trans"/>
</dbReference>
<keyword evidence="6 13" id="KW-1133">Transmembrane helix</keyword>
<feature type="region of interest" description="Disordered" evidence="12">
    <location>
        <begin position="1"/>
        <end position="26"/>
    </location>
</feature>
<feature type="transmembrane region" description="Helical" evidence="13">
    <location>
        <begin position="165"/>
        <end position="191"/>
    </location>
</feature>
<gene>
    <name evidence="14" type="ORF">SYV04_28165</name>
</gene>
<feature type="transmembrane region" description="Helical" evidence="13">
    <location>
        <begin position="101"/>
        <end position="125"/>
    </location>
</feature>
<evidence type="ECO:0000256" key="2">
    <source>
        <dbReference type="ARBA" id="ARBA00010441"/>
    </source>
</evidence>
<keyword evidence="5 13" id="KW-0812">Transmembrane</keyword>
<sequence>MRREPLLSPSEFAARSMAPPPEAPQRSPLLSRKVRLALLHTLSLSRLVLAAVFLMTSDALLRAGLIVLSGLTDVLDGWIARHARLTTRLGALLDPVGDRGFAVAAIFALLLDGLLTPLQVCVLLLRDVMTAIGYLVAKLMPSFRLVEFKARMLGKATTSLQTVTLLAALLLPVAVPALVAVVGVLAVAAVVDYTRAVFRARVQLRA</sequence>
<dbReference type="PANTHER" id="PTHR14269">
    <property type="entry name" value="CDP-DIACYLGLYCEROL--GLYCEROL-3-PHOSPHATE 3-PHOSPHATIDYLTRANSFERASE-RELATED"/>
    <property type="match status" value="1"/>
</dbReference>
<evidence type="ECO:0000256" key="10">
    <source>
        <dbReference type="ARBA" id="ARBA00023264"/>
    </source>
</evidence>
<dbReference type="PANTHER" id="PTHR14269:SF11">
    <property type="entry name" value="CDP-DIACYLGLYCEROL--GLYCEROL-3-PHOSPHATE 3-PHOSPHATIDYLTRANSFERASE"/>
    <property type="match status" value="1"/>
</dbReference>
<evidence type="ECO:0000256" key="1">
    <source>
        <dbReference type="ARBA" id="ARBA00004141"/>
    </source>
</evidence>
<comment type="similarity">
    <text evidence="2 11">Belongs to the CDP-alcohol phosphatidyltransferase class-I family.</text>
</comment>
<evidence type="ECO:0000313" key="14">
    <source>
        <dbReference type="EMBL" id="MDY7230305.1"/>
    </source>
</evidence>
<dbReference type="Pfam" id="PF01066">
    <property type="entry name" value="CDP-OH_P_transf"/>
    <property type="match status" value="1"/>
</dbReference>
<dbReference type="PROSITE" id="PS00379">
    <property type="entry name" value="CDP_ALCOHOL_P_TRANSF"/>
    <property type="match status" value="1"/>
</dbReference>
<keyword evidence="9" id="KW-0594">Phospholipid biosynthesis</keyword>
<keyword evidence="4 11" id="KW-0808">Transferase</keyword>
<dbReference type="Proteomes" id="UP001291309">
    <property type="component" value="Unassembled WGS sequence"/>
</dbReference>
<reference evidence="14 15" key="1">
    <citation type="submission" date="2023-12" db="EMBL/GenBank/DDBJ databases">
        <title>the genome sequence of Hyalangium sp. s54d21.</title>
        <authorList>
            <person name="Zhang X."/>
        </authorList>
    </citation>
    <scope>NUCLEOTIDE SEQUENCE [LARGE SCALE GENOMIC DNA]</scope>
    <source>
        <strain evidence="15">s54d21</strain>
    </source>
</reference>
<evidence type="ECO:0000256" key="12">
    <source>
        <dbReference type="SAM" id="MobiDB-lite"/>
    </source>
</evidence>
<evidence type="ECO:0000256" key="4">
    <source>
        <dbReference type="ARBA" id="ARBA00022679"/>
    </source>
</evidence>
<name>A0ABU5HDY1_9BACT</name>
<evidence type="ECO:0000256" key="8">
    <source>
        <dbReference type="ARBA" id="ARBA00023136"/>
    </source>
</evidence>
<keyword evidence="7" id="KW-0443">Lipid metabolism</keyword>
<comment type="subcellular location">
    <subcellularLocation>
        <location evidence="1">Membrane</location>
        <topology evidence="1">Multi-pass membrane protein</topology>
    </subcellularLocation>
</comment>
<protein>
    <submittedName>
        <fullName evidence="14">CDP-alcohol phosphatidyltransferase family protein</fullName>
    </submittedName>
</protein>
<feature type="transmembrane region" description="Helical" evidence="13">
    <location>
        <begin position="36"/>
        <end position="54"/>
    </location>
</feature>
<dbReference type="InterPro" id="IPR050324">
    <property type="entry name" value="CDP-alcohol_PTase-I"/>
</dbReference>
<dbReference type="RefSeq" id="WP_321549025.1">
    <property type="nucleotide sequence ID" value="NZ_JAXIVS010000010.1"/>
</dbReference>
<evidence type="ECO:0000256" key="11">
    <source>
        <dbReference type="RuleBase" id="RU003750"/>
    </source>
</evidence>
<evidence type="ECO:0000256" key="13">
    <source>
        <dbReference type="SAM" id="Phobius"/>
    </source>
</evidence>
<comment type="caution">
    <text evidence="14">The sequence shown here is derived from an EMBL/GenBank/DDBJ whole genome shotgun (WGS) entry which is preliminary data.</text>
</comment>
<keyword evidence="10" id="KW-1208">Phospholipid metabolism</keyword>
<evidence type="ECO:0000256" key="5">
    <source>
        <dbReference type="ARBA" id="ARBA00022692"/>
    </source>
</evidence>
<evidence type="ECO:0000313" key="15">
    <source>
        <dbReference type="Proteomes" id="UP001291309"/>
    </source>
</evidence>
<keyword evidence="3" id="KW-0444">Lipid biosynthesis</keyword>
<dbReference type="InterPro" id="IPR043130">
    <property type="entry name" value="CDP-OH_PTrfase_TM_dom"/>
</dbReference>
<evidence type="ECO:0000256" key="3">
    <source>
        <dbReference type="ARBA" id="ARBA00022516"/>
    </source>
</evidence>
<dbReference type="Gene3D" id="1.20.120.1760">
    <property type="match status" value="1"/>
</dbReference>
<dbReference type="InterPro" id="IPR048254">
    <property type="entry name" value="CDP_ALCOHOL_P_TRANSF_CS"/>
</dbReference>
<organism evidence="14 15">
    <name type="scientific">Hyalangium rubrum</name>
    <dbReference type="NCBI Taxonomy" id="3103134"/>
    <lineage>
        <taxon>Bacteria</taxon>
        <taxon>Pseudomonadati</taxon>
        <taxon>Myxococcota</taxon>
        <taxon>Myxococcia</taxon>
        <taxon>Myxococcales</taxon>
        <taxon>Cystobacterineae</taxon>
        <taxon>Archangiaceae</taxon>
        <taxon>Hyalangium</taxon>
    </lineage>
</organism>
<evidence type="ECO:0000256" key="6">
    <source>
        <dbReference type="ARBA" id="ARBA00022989"/>
    </source>
</evidence>
<accession>A0ABU5HDY1</accession>
<keyword evidence="15" id="KW-1185">Reference proteome</keyword>
<dbReference type="EMBL" id="JAXIVS010000010">
    <property type="protein sequence ID" value="MDY7230305.1"/>
    <property type="molecule type" value="Genomic_DNA"/>
</dbReference>
<proteinExistence type="inferred from homology"/>
<evidence type="ECO:0000256" key="7">
    <source>
        <dbReference type="ARBA" id="ARBA00023098"/>
    </source>
</evidence>
<keyword evidence="8 13" id="KW-0472">Membrane</keyword>
<evidence type="ECO:0000256" key="9">
    <source>
        <dbReference type="ARBA" id="ARBA00023209"/>
    </source>
</evidence>